<proteinExistence type="predicted"/>
<dbReference type="Proteomes" id="UP000245369">
    <property type="component" value="Chromosome"/>
</dbReference>
<feature type="domain" description="Integrase catalytic" evidence="1">
    <location>
        <begin position="15"/>
        <end position="47"/>
    </location>
</feature>
<gene>
    <name evidence="2" type="ORF">DK182_05665</name>
</gene>
<evidence type="ECO:0000313" key="3">
    <source>
        <dbReference type="Proteomes" id="UP000245369"/>
    </source>
</evidence>
<organism evidence="2 3">
    <name type="scientific">Streptococcus sobrinus</name>
    <dbReference type="NCBI Taxonomy" id="1310"/>
    <lineage>
        <taxon>Bacteria</taxon>
        <taxon>Bacillati</taxon>
        <taxon>Bacillota</taxon>
        <taxon>Bacilli</taxon>
        <taxon>Lactobacillales</taxon>
        <taxon>Streptococcaceae</taxon>
        <taxon>Streptococcus</taxon>
    </lineage>
</organism>
<dbReference type="EMBL" id="CP029490">
    <property type="protein sequence ID" value="AWN20862.1"/>
    <property type="molecule type" value="Genomic_DNA"/>
</dbReference>
<name>A0ABN5LN44_9STRE</name>
<protein>
    <recommendedName>
        <fullName evidence="1">Integrase catalytic domain-containing protein</fullName>
    </recommendedName>
</protein>
<dbReference type="Pfam" id="PF13333">
    <property type="entry name" value="rve_2"/>
    <property type="match status" value="1"/>
</dbReference>
<sequence length="51" mass="5958">MSRKGNSYNGILLWSLKSEMFYGFEKEFSSIEAFKLAISDYIDYYNNNASN</sequence>
<accession>A0ABN5LN44</accession>
<evidence type="ECO:0000313" key="2">
    <source>
        <dbReference type="EMBL" id="AWN20862.1"/>
    </source>
</evidence>
<keyword evidence="3" id="KW-1185">Reference proteome</keyword>
<evidence type="ECO:0000259" key="1">
    <source>
        <dbReference type="Pfam" id="PF13333"/>
    </source>
</evidence>
<reference evidence="2 3" key="1">
    <citation type="submission" date="2018-05" db="EMBL/GenBank/DDBJ databases">
        <title>Complete genome sequences of Streptococcus sobrinus.</title>
        <authorList>
            <person name="Sales M."/>
            <person name="Jensen P.A."/>
        </authorList>
    </citation>
    <scope>NUCLEOTIDE SEQUENCE [LARGE SCALE GENOMIC DNA]</scope>
    <source>
        <strain evidence="2 3">SL1</strain>
    </source>
</reference>
<dbReference type="InterPro" id="IPR001584">
    <property type="entry name" value="Integrase_cat-core"/>
</dbReference>